<protein>
    <recommendedName>
        <fullName evidence="3">Lipoprotein</fullName>
    </recommendedName>
</protein>
<sequence>MRVILATVGRTRIHARPILAAIGATLALVGITGCAAGTAKADATSSAQPSVISTSPNLIPTASATETDRATCETYSDMLTILRNTDYSFHIGEIVPQERTGWYDLAFRVIGRAPSAGGGAVSEALAKLKPLRPPMDTASSTPDATSIAWNTASQALADACKAEGLPHSSQAFVGG</sequence>
<dbReference type="EMBL" id="BAABGP010000003">
    <property type="protein sequence ID" value="GAA4479338.1"/>
    <property type="molecule type" value="Genomic_DNA"/>
</dbReference>
<dbReference type="Proteomes" id="UP001500731">
    <property type="component" value="Unassembled WGS sequence"/>
</dbReference>
<organism evidence="1 2">
    <name type="scientific">Microbacterium panaciterrae</name>
    <dbReference type="NCBI Taxonomy" id="985759"/>
    <lineage>
        <taxon>Bacteria</taxon>
        <taxon>Bacillati</taxon>
        <taxon>Actinomycetota</taxon>
        <taxon>Actinomycetes</taxon>
        <taxon>Micrococcales</taxon>
        <taxon>Microbacteriaceae</taxon>
        <taxon>Microbacterium</taxon>
    </lineage>
</organism>
<keyword evidence="2" id="KW-1185">Reference proteome</keyword>
<evidence type="ECO:0008006" key="3">
    <source>
        <dbReference type="Google" id="ProtNLM"/>
    </source>
</evidence>
<dbReference type="PROSITE" id="PS51257">
    <property type="entry name" value="PROKAR_LIPOPROTEIN"/>
    <property type="match status" value="1"/>
</dbReference>
<name>A0ABP8P3Q0_9MICO</name>
<evidence type="ECO:0000313" key="1">
    <source>
        <dbReference type="EMBL" id="GAA4479338.1"/>
    </source>
</evidence>
<evidence type="ECO:0000313" key="2">
    <source>
        <dbReference type="Proteomes" id="UP001500731"/>
    </source>
</evidence>
<reference evidence="2" key="1">
    <citation type="journal article" date="2019" name="Int. J. Syst. Evol. Microbiol.">
        <title>The Global Catalogue of Microorganisms (GCM) 10K type strain sequencing project: providing services to taxonomists for standard genome sequencing and annotation.</title>
        <authorList>
            <consortium name="The Broad Institute Genomics Platform"/>
            <consortium name="The Broad Institute Genome Sequencing Center for Infectious Disease"/>
            <person name="Wu L."/>
            <person name="Ma J."/>
        </authorList>
    </citation>
    <scope>NUCLEOTIDE SEQUENCE [LARGE SCALE GENOMIC DNA]</scope>
    <source>
        <strain evidence="2">JCM 17839</strain>
    </source>
</reference>
<comment type="caution">
    <text evidence="1">The sequence shown here is derived from an EMBL/GenBank/DDBJ whole genome shotgun (WGS) entry which is preliminary data.</text>
</comment>
<proteinExistence type="predicted"/>
<accession>A0ABP8P3Q0</accession>
<gene>
    <name evidence="1" type="ORF">GCM10023171_04680</name>
</gene>